<evidence type="ECO:0000259" key="2">
    <source>
        <dbReference type="Pfam" id="PF14261"/>
    </source>
</evidence>
<gene>
    <name evidence="3" type="ORF">AB5I84_09490</name>
</gene>
<sequence>MNNNKWPRHSREHSHSMRHYPEPASQPRRSRSARRHSADSEQRLLLRLLTARFGTLPAPLEARVRGAEPSQLELWTHRMLQVERLEQVFVDA</sequence>
<name>A0ABV4AIK8_9GAMM</name>
<protein>
    <submittedName>
        <fullName evidence="3">DUF4351 domain-containing protein</fullName>
    </submittedName>
</protein>
<comment type="caution">
    <text evidence="3">The sequence shown here is derived from an EMBL/GenBank/DDBJ whole genome shotgun (WGS) entry which is preliminary data.</text>
</comment>
<feature type="region of interest" description="Disordered" evidence="1">
    <location>
        <begin position="1"/>
        <end position="40"/>
    </location>
</feature>
<accession>A0ABV4AIK8</accession>
<dbReference type="InterPro" id="IPR025587">
    <property type="entry name" value="DUF4351"/>
</dbReference>
<dbReference type="Pfam" id="PF14261">
    <property type="entry name" value="DUF4351"/>
    <property type="match status" value="1"/>
</dbReference>
<dbReference type="Proteomes" id="UP001562065">
    <property type="component" value="Unassembled WGS sequence"/>
</dbReference>
<evidence type="ECO:0000313" key="4">
    <source>
        <dbReference type="Proteomes" id="UP001562065"/>
    </source>
</evidence>
<dbReference type="EMBL" id="JBGCUO010000001">
    <property type="protein sequence ID" value="MEY1662377.1"/>
    <property type="molecule type" value="Genomic_DNA"/>
</dbReference>
<dbReference type="RefSeq" id="WP_369455613.1">
    <property type="nucleotide sequence ID" value="NZ_JBGCUO010000001.1"/>
</dbReference>
<evidence type="ECO:0000256" key="1">
    <source>
        <dbReference type="SAM" id="MobiDB-lite"/>
    </source>
</evidence>
<keyword evidence="4" id="KW-1185">Reference proteome</keyword>
<feature type="domain" description="DUF4351" evidence="2">
    <location>
        <begin position="40"/>
        <end position="84"/>
    </location>
</feature>
<feature type="compositionally biased region" description="Basic residues" evidence="1">
    <location>
        <begin position="1"/>
        <end position="12"/>
    </location>
</feature>
<reference evidence="3 4" key="1">
    <citation type="submission" date="2024-07" db="EMBL/GenBank/DDBJ databases">
        <authorList>
            <person name="Ren Q."/>
        </authorList>
    </citation>
    <scope>NUCLEOTIDE SEQUENCE [LARGE SCALE GENOMIC DNA]</scope>
    <source>
        <strain evidence="3 4">REN37</strain>
    </source>
</reference>
<organism evidence="3 4">
    <name type="scientific">Isoalcanivorax beigongshangi</name>
    <dbReference type="NCBI Taxonomy" id="3238810"/>
    <lineage>
        <taxon>Bacteria</taxon>
        <taxon>Pseudomonadati</taxon>
        <taxon>Pseudomonadota</taxon>
        <taxon>Gammaproteobacteria</taxon>
        <taxon>Oceanospirillales</taxon>
        <taxon>Alcanivoracaceae</taxon>
        <taxon>Isoalcanivorax</taxon>
    </lineage>
</organism>
<proteinExistence type="predicted"/>
<evidence type="ECO:0000313" key="3">
    <source>
        <dbReference type="EMBL" id="MEY1662377.1"/>
    </source>
</evidence>